<evidence type="ECO:0000313" key="13">
    <source>
        <dbReference type="EMBL" id="NYI05822.1"/>
    </source>
</evidence>
<feature type="region of interest" description="Disordered" evidence="11">
    <location>
        <begin position="355"/>
        <end position="375"/>
    </location>
</feature>
<dbReference type="Pfam" id="PF13732">
    <property type="entry name" value="DrrA1-3_C"/>
    <property type="match status" value="1"/>
</dbReference>
<dbReference type="Pfam" id="PF00005">
    <property type="entry name" value="ABC_tran"/>
    <property type="match status" value="1"/>
</dbReference>
<dbReference type="EMBL" id="JACBZD010000001">
    <property type="protein sequence ID" value="NYI05822.1"/>
    <property type="molecule type" value="Genomic_DNA"/>
</dbReference>
<comment type="similarity">
    <text evidence="10">Belongs to the ABC transporter superfamily. Drug exporter-1 (DrugE1) (TC 3.A.1.105) family.</text>
</comment>
<evidence type="ECO:0000256" key="11">
    <source>
        <dbReference type="SAM" id="MobiDB-lite"/>
    </source>
</evidence>
<keyword evidence="6 13" id="KW-0067">ATP-binding</keyword>
<evidence type="ECO:0000256" key="1">
    <source>
        <dbReference type="ARBA" id="ARBA00004413"/>
    </source>
</evidence>
<evidence type="ECO:0000256" key="6">
    <source>
        <dbReference type="ARBA" id="ARBA00022840"/>
    </source>
</evidence>
<feature type="compositionally biased region" description="Low complexity" evidence="11">
    <location>
        <begin position="1"/>
        <end position="17"/>
    </location>
</feature>
<dbReference type="EC" id="7.6.2.2" evidence="2"/>
<dbReference type="InterPro" id="IPR005894">
    <property type="entry name" value="DrrA"/>
</dbReference>
<dbReference type="InterPro" id="IPR017871">
    <property type="entry name" value="ABC_transporter-like_CS"/>
</dbReference>
<evidence type="ECO:0000256" key="10">
    <source>
        <dbReference type="ARBA" id="ARBA00049985"/>
    </source>
</evidence>
<dbReference type="PANTHER" id="PTHR42711:SF19">
    <property type="entry name" value="DOXORUBICIN RESISTANCE ATP-BINDING PROTEIN DRRA"/>
    <property type="match status" value="1"/>
</dbReference>
<protein>
    <recommendedName>
        <fullName evidence="2">ABC-type xenobiotic transporter</fullName>
        <ecNumber evidence="2">7.6.2.2</ecNumber>
    </recommendedName>
</protein>
<evidence type="ECO:0000256" key="7">
    <source>
        <dbReference type="ARBA" id="ARBA00022967"/>
    </source>
</evidence>
<comment type="caution">
    <text evidence="13">The sequence shown here is derived from an EMBL/GenBank/DDBJ whole genome shotgun (WGS) entry which is preliminary data.</text>
</comment>
<keyword evidence="3" id="KW-0813">Transport</keyword>
<dbReference type="RefSeq" id="WP_179814488.1">
    <property type="nucleotide sequence ID" value="NZ_JACBZD010000001.1"/>
</dbReference>
<evidence type="ECO:0000256" key="2">
    <source>
        <dbReference type="ARBA" id="ARBA00012191"/>
    </source>
</evidence>
<proteinExistence type="inferred from homology"/>
<dbReference type="PROSITE" id="PS50893">
    <property type="entry name" value="ABC_TRANSPORTER_2"/>
    <property type="match status" value="1"/>
</dbReference>
<feature type="domain" description="ABC transporter" evidence="12">
    <location>
        <begin position="52"/>
        <end position="282"/>
    </location>
</feature>
<dbReference type="GO" id="GO:0043215">
    <property type="term" value="P:daunorubicin transport"/>
    <property type="evidence" value="ECO:0007669"/>
    <property type="project" value="InterPro"/>
</dbReference>
<dbReference type="FunFam" id="3.40.50.300:FF:000589">
    <property type="entry name" value="ABC transporter, ATP-binding subunit"/>
    <property type="match status" value="1"/>
</dbReference>
<dbReference type="InterPro" id="IPR025302">
    <property type="entry name" value="DrrA1/2-like_C"/>
</dbReference>
<dbReference type="GO" id="GO:1900753">
    <property type="term" value="P:doxorubicin transport"/>
    <property type="evidence" value="ECO:0007669"/>
    <property type="project" value="InterPro"/>
</dbReference>
<dbReference type="SUPFAM" id="SSF52540">
    <property type="entry name" value="P-loop containing nucleoside triphosphate hydrolases"/>
    <property type="match status" value="1"/>
</dbReference>
<evidence type="ECO:0000313" key="14">
    <source>
        <dbReference type="Proteomes" id="UP000567795"/>
    </source>
</evidence>
<dbReference type="Gene3D" id="3.40.50.300">
    <property type="entry name" value="P-loop containing nucleotide triphosphate hydrolases"/>
    <property type="match status" value="1"/>
</dbReference>
<keyword evidence="5" id="KW-0547">Nucleotide-binding</keyword>
<dbReference type="SMART" id="SM00382">
    <property type="entry name" value="AAA"/>
    <property type="match status" value="1"/>
</dbReference>
<name>A0A853A5Q6_9ACTN</name>
<dbReference type="InterPro" id="IPR003593">
    <property type="entry name" value="AAA+_ATPase"/>
</dbReference>
<keyword evidence="4" id="KW-1003">Cell membrane</keyword>
<organism evidence="13 14">
    <name type="scientific">Allostreptomyces psammosilenae</name>
    <dbReference type="NCBI Taxonomy" id="1892865"/>
    <lineage>
        <taxon>Bacteria</taxon>
        <taxon>Bacillati</taxon>
        <taxon>Actinomycetota</taxon>
        <taxon>Actinomycetes</taxon>
        <taxon>Kitasatosporales</taxon>
        <taxon>Streptomycetaceae</taxon>
        <taxon>Allostreptomyces</taxon>
    </lineage>
</organism>
<dbReference type="GO" id="GO:0008559">
    <property type="term" value="F:ABC-type xenobiotic transporter activity"/>
    <property type="evidence" value="ECO:0007669"/>
    <property type="project" value="UniProtKB-EC"/>
</dbReference>
<keyword evidence="8" id="KW-0472">Membrane</keyword>
<evidence type="ECO:0000256" key="9">
    <source>
        <dbReference type="ARBA" id="ARBA00023251"/>
    </source>
</evidence>
<keyword evidence="9" id="KW-0046">Antibiotic resistance</keyword>
<sequence>MSDSTLTTAAGGPSGATSPPPVHACDPPGKAAAGPTARATTGARAGNAPAAVEVRGVVKTFGENRALDGVDLAVPTGSVLGLLGPNGAGKTTLVRILATLIKPDGGTATVAGYDVVRQAKQVRRSVGLTGQYASVDESLTGRDNLYLIARLLDFPRKAAWARADELLERFSLTEAAGRRAKNYSGGMRRRLDLAASLVGEPQVLYLDEPTTGLDPRTRGEVWDEVRRLVGTGTTVFLTTQYMEEAEALADAITVIDRGRVVAEGTVEELKDRVGGSVLRLRPTRPEELDAMAEALAGVGVTGAAIEPDRSLLTAPLTSDEQLTAVIGTLGARGFGIARIDTVRPTLDEVFLTLTGQRPHDAATPADGDGSEEERA</sequence>
<dbReference type="InterPro" id="IPR003439">
    <property type="entry name" value="ABC_transporter-like_ATP-bd"/>
</dbReference>
<dbReference type="GO" id="GO:0016887">
    <property type="term" value="F:ATP hydrolysis activity"/>
    <property type="evidence" value="ECO:0007669"/>
    <property type="project" value="InterPro"/>
</dbReference>
<evidence type="ECO:0000256" key="5">
    <source>
        <dbReference type="ARBA" id="ARBA00022741"/>
    </source>
</evidence>
<dbReference type="InterPro" id="IPR050763">
    <property type="entry name" value="ABC_transporter_ATP-binding"/>
</dbReference>
<evidence type="ECO:0000259" key="12">
    <source>
        <dbReference type="PROSITE" id="PS50893"/>
    </source>
</evidence>
<keyword evidence="14" id="KW-1185">Reference proteome</keyword>
<dbReference type="InterPro" id="IPR027417">
    <property type="entry name" value="P-loop_NTPase"/>
</dbReference>
<feature type="compositionally biased region" description="Low complexity" evidence="11">
    <location>
        <begin position="27"/>
        <end position="48"/>
    </location>
</feature>
<evidence type="ECO:0000256" key="3">
    <source>
        <dbReference type="ARBA" id="ARBA00022448"/>
    </source>
</evidence>
<dbReference type="NCBIfam" id="TIGR01188">
    <property type="entry name" value="drrA"/>
    <property type="match status" value="1"/>
</dbReference>
<accession>A0A853A5Q6</accession>
<dbReference type="GO" id="GO:0005886">
    <property type="term" value="C:plasma membrane"/>
    <property type="evidence" value="ECO:0007669"/>
    <property type="project" value="UniProtKB-SubCell"/>
</dbReference>
<comment type="subcellular location">
    <subcellularLocation>
        <location evidence="1">Cell membrane</location>
        <topology evidence="1">Peripheral membrane protein</topology>
        <orientation evidence="1">Cytoplasmic side</orientation>
    </subcellularLocation>
</comment>
<dbReference type="GO" id="GO:0005524">
    <property type="term" value="F:ATP binding"/>
    <property type="evidence" value="ECO:0007669"/>
    <property type="project" value="UniProtKB-KW"/>
</dbReference>
<evidence type="ECO:0000256" key="8">
    <source>
        <dbReference type="ARBA" id="ARBA00023136"/>
    </source>
</evidence>
<feature type="region of interest" description="Disordered" evidence="11">
    <location>
        <begin position="1"/>
        <end position="48"/>
    </location>
</feature>
<gene>
    <name evidence="13" type="ORF">FHU37_002765</name>
</gene>
<keyword evidence="7" id="KW-1278">Translocase</keyword>
<evidence type="ECO:0000256" key="4">
    <source>
        <dbReference type="ARBA" id="ARBA00022475"/>
    </source>
</evidence>
<dbReference type="PANTHER" id="PTHR42711">
    <property type="entry name" value="ABC TRANSPORTER ATP-BINDING PROTEIN"/>
    <property type="match status" value="1"/>
</dbReference>
<dbReference type="AlphaFoldDB" id="A0A853A5Q6"/>
<reference evidence="13 14" key="1">
    <citation type="submission" date="2020-07" db="EMBL/GenBank/DDBJ databases">
        <title>Sequencing the genomes of 1000 actinobacteria strains.</title>
        <authorList>
            <person name="Klenk H.-P."/>
        </authorList>
    </citation>
    <scope>NUCLEOTIDE SEQUENCE [LARGE SCALE GENOMIC DNA]</scope>
    <source>
        <strain evidence="13 14">DSM 42178</strain>
    </source>
</reference>
<dbReference type="PROSITE" id="PS00211">
    <property type="entry name" value="ABC_TRANSPORTER_1"/>
    <property type="match status" value="1"/>
</dbReference>
<dbReference type="Proteomes" id="UP000567795">
    <property type="component" value="Unassembled WGS sequence"/>
</dbReference>
<dbReference type="GO" id="GO:0046677">
    <property type="term" value="P:response to antibiotic"/>
    <property type="evidence" value="ECO:0007669"/>
    <property type="project" value="UniProtKB-KW"/>
</dbReference>